<evidence type="ECO:0000313" key="2">
    <source>
        <dbReference type="EMBL" id="GGY41875.1"/>
    </source>
</evidence>
<reference evidence="3" key="1">
    <citation type="journal article" date="2019" name="Int. J. Syst. Evol. Microbiol.">
        <title>The Global Catalogue of Microorganisms (GCM) 10K type strain sequencing project: providing services to taxonomists for standard genome sequencing and annotation.</title>
        <authorList>
            <consortium name="The Broad Institute Genomics Platform"/>
            <consortium name="The Broad Institute Genome Sequencing Center for Infectious Disease"/>
            <person name="Wu L."/>
            <person name="Ma J."/>
        </authorList>
    </citation>
    <scope>NUCLEOTIDE SEQUENCE [LARGE SCALE GENOMIC DNA]</scope>
    <source>
        <strain evidence="3">JCM 4594</strain>
    </source>
</reference>
<dbReference type="GeneID" id="96291944"/>
<dbReference type="Proteomes" id="UP000600946">
    <property type="component" value="Unassembled WGS sequence"/>
</dbReference>
<name>A0ABQ3AC47_9ACTN</name>
<protein>
    <submittedName>
        <fullName evidence="2">Uncharacterized protein</fullName>
    </submittedName>
</protein>
<evidence type="ECO:0000256" key="1">
    <source>
        <dbReference type="SAM" id="MobiDB-lite"/>
    </source>
</evidence>
<feature type="region of interest" description="Disordered" evidence="1">
    <location>
        <begin position="1"/>
        <end position="21"/>
    </location>
</feature>
<sequence length="135" mass="15639">MPRRRPGRTRADLADGHRAPRARPVIDGLTSRALSEIRHLECTRTYLQPGDISAAVRLWKDYVQRPERELWWDYEAGDQRWYGCDDPLEARAVLDGVMRALSARSARELRQVVGRSDAVWNLRPRSRYPDEGLGR</sequence>
<dbReference type="EMBL" id="BMUU01000006">
    <property type="protein sequence ID" value="GGY41875.1"/>
    <property type="molecule type" value="Genomic_DNA"/>
</dbReference>
<comment type="caution">
    <text evidence="2">The sequence shown here is derived from an EMBL/GenBank/DDBJ whole genome shotgun (WGS) entry which is preliminary data.</text>
</comment>
<dbReference type="RefSeq" id="WP_190027846.1">
    <property type="nucleotide sequence ID" value="NZ_BMUU01000006.1"/>
</dbReference>
<feature type="compositionally biased region" description="Basic and acidic residues" evidence="1">
    <location>
        <begin position="9"/>
        <end position="18"/>
    </location>
</feature>
<keyword evidence="3" id="KW-1185">Reference proteome</keyword>
<gene>
    <name evidence="2" type="ORF">GCM10010326_40040</name>
</gene>
<organism evidence="2 3">
    <name type="scientific">Streptomyces xanthochromogenes</name>
    <dbReference type="NCBI Taxonomy" id="67384"/>
    <lineage>
        <taxon>Bacteria</taxon>
        <taxon>Bacillati</taxon>
        <taxon>Actinomycetota</taxon>
        <taxon>Actinomycetes</taxon>
        <taxon>Kitasatosporales</taxon>
        <taxon>Streptomycetaceae</taxon>
        <taxon>Streptomyces</taxon>
    </lineage>
</organism>
<proteinExistence type="predicted"/>
<evidence type="ECO:0000313" key="3">
    <source>
        <dbReference type="Proteomes" id="UP000600946"/>
    </source>
</evidence>
<accession>A0ABQ3AC47</accession>